<accession>A0ABV9A9B6</accession>
<protein>
    <submittedName>
        <fullName evidence="2">ABC transporter permease</fullName>
    </submittedName>
</protein>
<keyword evidence="1" id="KW-0812">Transmembrane</keyword>
<feature type="transmembrane region" description="Helical" evidence="1">
    <location>
        <begin position="116"/>
        <end position="146"/>
    </location>
</feature>
<dbReference type="Pfam" id="PF12730">
    <property type="entry name" value="ABC2_membrane_4"/>
    <property type="match status" value="1"/>
</dbReference>
<evidence type="ECO:0000313" key="3">
    <source>
        <dbReference type="Proteomes" id="UP001595997"/>
    </source>
</evidence>
<reference evidence="3" key="1">
    <citation type="journal article" date="2019" name="Int. J. Syst. Evol. Microbiol.">
        <title>The Global Catalogue of Microorganisms (GCM) 10K type strain sequencing project: providing services to taxonomists for standard genome sequencing and annotation.</title>
        <authorList>
            <consortium name="The Broad Institute Genomics Platform"/>
            <consortium name="The Broad Institute Genome Sequencing Center for Infectious Disease"/>
            <person name="Wu L."/>
            <person name="Ma J."/>
        </authorList>
    </citation>
    <scope>NUCLEOTIDE SEQUENCE [LARGE SCALE GENOMIC DNA]</scope>
    <source>
        <strain evidence="3">CGMCC 4.7357</strain>
    </source>
</reference>
<feature type="transmembrane region" description="Helical" evidence="1">
    <location>
        <begin position="27"/>
        <end position="47"/>
    </location>
</feature>
<keyword evidence="3" id="KW-1185">Reference proteome</keyword>
<keyword evidence="1" id="KW-1133">Transmembrane helix</keyword>
<dbReference type="Proteomes" id="UP001595997">
    <property type="component" value="Unassembled WGS sequence"/>
</dbReference>
<feature type="transmembrane region" description="Helical" evidence="1">
    <location>
        <begin position="232"/>
        <end position="250"/>
    </location>
</feature>
<evidence type="ECO:0000256" key="1">
    <source>
        <dbReference type="SAM" id="Phobius"/>
    </source>
</evidence>
<sequence length="257" mass="25832">MSAGSENFAAALSVEVRKFLASRVVRTGTVLIVLGITVLTVSMSAAAEAGNERVVAQLGGLADEEGWTRLSGVAAQITGAAGLLGFGVVLAWAVGREFAEGTVSGLFALPVSRRTVLAAKLTAFAAWSAAVAVALVTVLAVAGLAAGNGTPEAEELAGLARVFALVVFSGLLAVPVAWAATLGRGLLPGIAAAIGTVAVAQVMVVAGTGAWFPVAAPAMWALEPATVSRAQLALVPLVPLVSGLLAMRAWSRLQLDR</sequence>
<feature type="transmembrane region" description="Helical" evidence="1">
    <location>
        <begin position="158"/>
        <end position="178"/>
    </location>
</feature>
<gene>
    <name evidence="2" type="ORF">ACFPA8_19155</name>
</gene>
<comment type="caution">
    <text evidence="2">The sequence shown here is derived from an EMBL/GenBank/DDBJ whole genome shotgun (WGS) entry which is preliminary data.</text>
</comment>
<feature type="transmembrane region" description="Helical" evidence="1">
    <location>
        <begin position="190"/>
        <end position="212"/>
    </location>
</feature>
<feature type="transmembrane region" description="Helical" evidence="1">
    <location>
        <begin position="73"/>
        <end position="95"/>
    </location>
</feature>
<name>A0ABV9A9B6_9ACTN</name>
<dbReference type="EMBL" id="JBHSFH010000010">
    <property type="protein sequence ID" value="MFC4496249.1"/>
    <property type="molecule type" value="Genomic_DNA"/>
</dbReference>
<proteinExistence type="predicted"/>
<evidence type="ECO:0000313" key="2">
    <source>
        <dbReference type="EMBL" id="MFC4496249.1"/>
    </source>
</evidence>
<keyword evidence="1" id="KW-0472">Membrane</keyword>
<organism evidence="2 3">
    <name type="scientific">Streptomyces ovatisporus</name>
    <dbReference type="NCBI Taxonomy" id="1128682"/>
    <lineage>
        <taxon>Bacteria</taxon>
        <taxon>Bacillati</taxon>
        <taxon>Actinomycetota</taxon>
        <taxon>Actinomycetes</taxon>
        <taxon>Kitasatosporales</taxon>
        <taxon>Streptomycetaceae</taxon>
        <taxon>Streptomyces</taxon>
    </lineage>
</organism>
<dbReference type="RefSeq" id="WP_386450097.1">
    <property type="nucleotide sequence ID" value="NZ_JBHSFH010000010.1"/>
</dbReference>